<dbReference type="EMBL" id="FNDJ01000053">
    <property type="protein sequence ID" value="SDM71176.1"/>
    <property type="molecule type" value="Genomic_DNA"/>
</dbReference>
<evidence type="ECO:0000256" key="1">
    <source>
        <dbReference type="ARBA" id="ARBA00006484"/>
    </source>
</evidence>
<dbReference type="Proteomes" id="UP000199202">
    <property type="component" value="Unassembled WGS sequence"/>
</dbReference>
<protein>
    <submittedName>
        <fullName evidence="4">NAD(P)-dependent dehydrogenase, short-chain alcohol dehydrogenase family</fullName>
    </submittedName>
</protein>
<dbReference type="PANTHER" id="PTHR43975:SF2">
    <property type="entry name" value="EG:BACR7A4.14 PROTEIN-RELATED"/>
    <property type="match status" value="1"/>
</dbReference>
<accession>A0A1G9VGD0</accession>
<proteinExistence type="inferred from homology"/>
<feature type="domain" description="Ketoreductase" evidence="3">
    <location>
        <begin position="8"/>
        <end position="182"/>
    </location>
</feature>
<dbReference type="InterPro" id="IPR057326">
    <property type="entry name" value="KR_dom"/>
</dbReference>
<organism evidence="4 5">
    <name type="scientific">Nonomuraea jiangxiensis</name>
    <dbReference type="NCBI Taxonomy" id="633440"/>
    <lineage>
        <taxon>Bacteria</taxon>
        <taxon>Bacillati</taxon>
        <taxon>Actinomycetota</taxon>
        <taxon>Actinomycetes</taxon>
        <taxon>Streptosporangiales</taxon>
        <taxon>Streptosporangiaceae</taxon>
        <taxon>Nonomuraea</taxon>
    </lineage>
</organism>
<name>A0A1G9VGD0_9ACTN</name>
<sequence>MTVNDSGQVALVTGGGTGIGRETALQLAEAGWRVIVTGRRHAPLADLASGHPAIDHRVADVADPARVASLVDEVADIHGRLDALINNAGVLVPLPATNPEPEALRQLFSINVFGPSYLVGAAVKHLSVSGGSVVNVSSAVAQRPSSRAGFYGASKAALDYLTRSWAAELAAHGIRVNGVAPGPTETPIMSTVLPAEKIAEVTAKEAASLPLKRRGTADEVARWIVALADPASSWVTGQVIAVDGGMVIA</sequence>
<dbReference type="FunFam" id="3.40.50.720:FF:000084">
    <property type="entry name" value="Short-chain dehydrogenase reductase"/>
    <property type="match status" value="1"/>
</dbReference>
<evidence type="ECO:0000313" key="4">
    <source>
        <dbReference type="EMBL" id="SDM71176.1"/>
    </source>
</evidence>
<dbReference type="Pfam" id="PF13561">
    <property type="entry name" value="adh_short_C2"/>
    <property type="match status" value="1"/>
</dbReference>
<dbReference type="InterPro" id="IPR020904">
    <property type="entry name" value="Sc_DH/Rdtase_CS"/>
</dbReference>
<comment type="similarity">
    <text evidence="1">Belongs to the short-chain dehydrogenases/reductases (SDR) family.</text>
</comment>
<keyword evidence="2" id="KW-0560">Oxidoreductase</keyword>
<dbReference type="PRINTS" id="PR00081">
    <property type="entry name" value="GDHRDH"/>
</dbReference>
<dbReference type="CDD" id="cd05233">
    <property type="entry name" value="SDR_c"/>
    <property type="match status" value="1"/>
</dbReference>
<reference evidence="4 5" key="1">
    <citation type="submission" date="2016-10" db="EMBL/GenBank/DDBJ databases">
        <authorList>
            <person name="de Groot N.N."/>
        </authorList>
    </citation>
    <scope>NUCLEOTIDE SEQUENCE [LARGE SCALE GENOMIC DNA]</scope>
    <source>
        <strain evidence="4 5">CGMCC 4.6533</strain>
    </source>
</reference>
<evidence type="ECO:0000313" key="5">
    <source>
        <dbReference type="Proteomes" id="UP000199202"/>
    </source>
</evidence>
<dbReference type="PRINTS" id="PR00080">
    <property type="entry name" value="SDRFAMILY"/>
</dbReference>
<dbReference type="SMART" id="SM00822">
    <property type="entry name" value="PKS_KR"/>
    <property type="match status" value="1"/>
</dbReference>
<dbReference type="Gene3D" id="3.40.50.720">
    <property type="entry name" value="NAD(P)-binding Rossmann-like Domain"/>
    <property type="match status" value="1"/>
</dbReference>
<dbReference type="STRING" id="633440.SAMN05421869_15319"/>
<dbReference type="OrthoDB" id="9803333at2"/>
<keyword evidence="5" id="KW-1185">Reference proteome</keyword>
<dbReference type="PANTHER" id="PTHR43975">
    <property type="entry name" value="ZGC:101858"/>
    <property type="match status" value="1"/>
</dbReference>
<dbReference type="InterPro" id="IPR036291">
    <property type="entry name" value="NAD(P)-bd_dom_sf"/>
</dbReference>
<evidence type="ECO:0000256" key="2">
    <source>
        <dbReference type="ARBA" id="ARBA00023002"/>
    </source>
</evidence>
<evidence type="ECO:0000259" key="3">
    <source>
        <dbReference type="SMART" id="SM00822"/>
    </source>
</evidence>
<dbReference type="PROSITE" id="PS00061">
    <property type="entry name" value="ADH_SHORT"/>
    <property type="match status" value="1"/>
</dbReference>
<dbReference type="GO" id="GO:0016491">
    <property type="term" value="F:oxidoreductase activity"/>
    <property type="evidence" value="ECO:0007669"/>
    <property type="project" value="UniProtKB-KW"/>
</dbReference>
<gene>
    <name evidence="4" type="ORF">SAMN05421869_15319</name>
</gene>
<dbReference type="AlphaFoldDB" id="A0A1G9VGD0"/>
<dbReference type="SUPFAM" id="SSF51735">
    <property type="entry name" value="NAD(P)-binding Rossmann-fold domains"/>
    <property type="match status" value="1"/>
</dbReference>
<dbReference type="InterPro" id="IPR002347">
    <property type="entry name" value="SDR_fam"/>
</dbReference>
<dbReference type="RefSeq" id="WP_090947181.1">
    <property type="nucleotide sequence ID" value="NZ_FNDJ01000053.1"/>
</dbReference>